<dbReference type="EMBL" id="MU865433">
    <property type="protein sequence ID" value="KAK4223266.1"/>
    <property type="molecule type" value="Genomic_DNA"/>
</dbReference>
<feature type="non-terminal residue" evidence="1">
    <location>
        <position position="1"/>
    </location>
</feature>
<feature type="non-terminal residue" evidence="1">
    <location>
        <position position="59"/>
    </location>
</feature>
<comment type="caution">
    <text evidence="1">The sequence shown here is derived from an EMBL/GenBank/DDBJ whole genome shotgun (WGS) entry which is preliminary data.</text>
</comment>
<keyword evidence="2" id="KW-1185">Reference proteome</keyword>
<evidence type="ECO:0000313" key="2">
    <source>
        <dbReference type="Proteomes" id="UP001301958"/>
    </source>
</evidence>
<proteinExistence type="predicted"/>
<protein>
    <submittedName>
        <fullName evidence="1">Uncharacterized protein</fullName>
    </submittedName>
</protein>
<organism evidence="1 2">
    <name type="scientific">Podospora fimiseda</name>
    <dbReference type="NCBI Taxonomy" id="252190"/>
    <lineage>
        <taxon>Eukaryota</taxon>
        <taxon>Fungi</taxon>
        <taxon>Dikarya</taxon>
        <taxon>Ascomycota</taxon>
        <taxon>Pezizomycotina</taxon>
        <taxon>Sordariomycetes</taxon>
        <taxon>Sordariomycetidae</taxon>
        <taxon>Sordariales</taxon>
        <taxon>Podosporaceae</taxon>
        <taxon>Podospora</taxon>
    </lineage>
</organism>
<dbReference type="AlphaFoldDB" id="A0AAN7BH23"/>
<gene>
    <name evidence="1" type="ORF">QBC38DRAFT_342924</name>
</gene>
<accession>A0AAN7BH23</accession>
<reference evidence="1" key="1">
    <citation type="journal article" date="2023" name="Mol. Phylogenet. Evol.">
        <title>Genome-scale phylogeny and comparative genomics of the fungal order Sordariales.</title>
        <authorList>
            <person name="Hensen N."/>
            <person name="Bonometti L."/>
            <person name="Westerberg I."/>
            <person name="Brannstrom I.O."/>
            <person name="Guillou S."/>
            <person name="Cros-Aarteil S."/>
            <person name="Calhoun S."/>
            <person name="Haridas S."/>
            <person name="Kuo A."/>
            <person name="Mondo S."/>
            <person name="Pangilinan J."/>
            <person name="Riley R."/>
            <person name="LaButti K."/>
            <person name="Andreopoulos B."/>
            <person name="Lipzen A."/>
            <person name="Chen C."/>
            <person name="Yan M."/>
            <person name="Daum C."/>
            <person name="Ng V."/>
            <person name="Clum A."/>
            <person name="Steindorff A."/>
            <person name="Ohm R.A."/>
            <person name="Martin F."/>
            <person name="Silar P."/>
            <person name="Natvig D.O."/>
            <person name="Lalanne C."/>
            <person name="Gautier V."/>
            <person name="Ament-Velasquez S.L."/>
            <person name="Kruys A."/>
            <person name="Hutchinson M.I."/>
            <person name="Powell A.J."/>
            <person name="Barry K."/>
            <person name="Miller A.N."/>
            <person name="Grigoriev I.V."/>
            <person name="Debuchy R."/>
            <person name="Gladieux P."/>
            <person name="Hiltunen Thoren M."/>
            <person name="Johannesson H."/>
        </authorList>
    </citation>
    <scope>NUCLEOTIDE SEQUENCE</scope>
    <source>
        <strain evidence="1">CBS 990.96</strain>
    </source>
</reference>
<reference evidence="1" key="2">
    <citation type="submission" date="2023-05" db="EMBL/GenBank/DDBJ databases">
        <authorList>
            <consortium name="Lawrence Berkeley National Laboratory"/>
            <person name="Steindorff A."/>
            <person name="Hensen N."/>
            <person name="Bonometti L."/>
            <person name="Westerberg I."/>
            <person name="Brannstrom I.O."/>
            <person name="Guillou S."/>
            <person name="Cros-Aarteil S."/>
            <person name="Calhoun S."/>
            <person name="Haridas S."/>
            <person name="Kuo A."/>
            <person name="Mondo S."/>
            <person name="Pangilinan J."/>
            <person name="Riley R."/>
            <person name="Labutti K."/>
            <person name="Andreopoulos B."/>
            <person name="Lipzen A."/>
            <person name="Chen C."/>
            <person name="Yanf M."/>
            <person name="Daum C."/>
            <person name="Ng V."/>
            <person name="Clum A."/>
            <person name="Ohm R."/>
            <person name="Martin F."/>
            <person name="Silar P."/>
            <person name="Natvig D."/>
            <person name="Lalanne C."/>
            <person name="Gautier V."/>
            <person name="Ament-Velasquez S.L."/>
            <person name="Kruys A."/>
            <person name="Hutchinson M.I."/>
            <person name="Powell A.J."/>
            <person name="Barry K."/>
            <person name="Miller A.N."/>
            <person name="Grigoriev I.V."/>
            <person name="Debuchy R."/>
            <person name="Gladieux P."/>
            <person name="Thoren M.H."/>
            <person name="Johannesson H."/>
        </authorList>
    </citation>
    <scope>NUCLEOTIDE SEQUENCE</scope>
    <source>
        <strain evidence="1">CBS 990.96</strain>
    </source>
</reference>
<name>A0AAN7BH23_9PEZI</name>
<dbReference type="Proteomes" id="UP001301958">
    <property type="component" value="Unassembled WGS sequence"/>
</dbReference>
<evidence type="ECO:0000313" key="1">
    <source>
        <dbReference type="EMBL" id="KAK4223266.1"/>
    </source>
</evidence>
<sequence length="59" mass="6695">YLTPEQFSAEWDWIKLLPDDSTTQSHKTAGQFGACTNIYQVACTMCSLITLYKPQRPPV</sequence>